<evidence type="ECO:0000313" key="2">
    <source>
        <dbReference type="EMBL" id="KAG0588942.1"/>
    </source>
</evidence>
<feature type="chain" id="PRO_5035799250" description="Chlorophyllase" evidence="1">
    <location>
        <begin position="32"/>
        <end position="358"/>
    </location>
</feature>
<organism evidence="2 3">
    <name type="scientific">Ceratodon purpureus</name>
    <name type="common">Fire moss</name>
    <name type="synonym">Dicranum purpureum</name>
    <dbReference type="NCBI Taxonomy" id="3225"/>
    <lineage>
        <taxon>Eukaryota</taxon>
        <taxon>Viridiplantae</taxon>
        <taxon>Streptophyta</taxon>
        <taxon>Embryophyta</taxon>
        <taxon>Bryophyta</taxon>
        <taxon>Bryophytina</taxon>
        <taxon>Bryopsida</taxon>
        <taxon>Dicranidae</taxon>
        <taxon>Pseudoditrichales</taxon>
        <taxon>Ditrichaceae</taxon>
        <taxon>Ceratodon</taxon>
    </lineage>
</organism>
<name>A0A8T0J163_CERPU</name>
<protein>
    <recommendedName>
        <fullName evidence="4">Chlorophyllase</fullName>
    </recommendedName>
</protein>
<sequence length="358" mass="39242">MSSSTAATMDSSTRLFFIFFTILLSQQVASASTVRMLTDVDDVYEIGPLSVETFTITDDTVYGRSLFVAIPEKEDEYPVVQLQHGFNMGNTDYKNLMKHVASWGFIVIAPQMYTFPFFGYPIFNVTTEMEHARGILDWLKGGFIASIPNRYKKKYANHRPNWEKVALAGHSRGGMVAFGLALNPATNKGAQKYSAIIVLDPVDAVQGAYPSILPSYETNGMDLGVPTLIVGTGLGPKVKFLGQACAPSDKGHEVFYNNVSPPSYHFVAPLQGHMDFAQDCGFLDFFATRCFPVCASGGTSSRKRMQQFAGGITVAFLKDALLNNNRTLLAALDKSQLQAPILIAAPEFKLPGKKPQYV</sequence>
<keyword evidence="1" id="KW-0732">Signal</keyword>
<dbReference type="GO" id="GO:0015996">
    <property type="term" value="P:chlorophyll catabolic process"/>
    <property type="evidence" value="ECO:0007669"/>
    <property type="project" value="TreeGrafter"/>
</dbReference>
<reference evidence="2" key="1">
    <citation type="submission" date="2020-06" db="EMBL/GenBank/DDBJ databases">
        <title>WGS assembly of Ceratodon purpureus strain R40.</title>
        <authorList>
            <person name="Carey S.B."/>
            <person name="Jenkins J."/>
            <person name="Shu S."/>
            <person name="Lovell J.T."/>
            <person name="Sreedasyam A."/>
            <person name="Maumus F."/>
            <person name="Tiley G.P."/>
            <person name="Fernandez-Pozo N."/>
            <person name="Barry K."/>
            <person name="Chen C."/>
            <person name="Wang M."/>
            <person name="Lipzen A."/>
            <person name="Daum C."/>
            <person name="Saski C.A."/>
            <person name="Payton A.C."/>
            <person name="Mcbreen J.C."/>
            <person name="Conrad R.E."/>
            <person name="Kollar L.M."/>
            <person name="Olsson S."/>
            <person name="Huttunen S."/>
            <person name="Landis J.B."/>
            <person name="Wickett N.J."/>
            <person name="Johnson M.G."/>
            <person name="Rensing S.A."/>
            <person name="Grimwood J."/>
            <person name="Schmutz J."/>
            <person name="Mcdaniel S.F."/>
        </authorList>
    </citation>
    <scope>NUCLEOTIDE SEQUENCE</scope>
    <source>
        <strain evidence="2">R40</strain>
    </source>
</reference>
<evidence type="ECO:0008006" key="4">
    <source>
        <dbReference type="Google" id="ProtNLM"/>
    </source>
</evidence>
<gene>
    <name evidence="2" type="ORF">KC19_2G280400</name>
</gene>
<dbReference type="PANTHER" id="PTHR33428">
    <property type="entry name" value="CHLOROPHYLLASE-2, CHLOROPLASTIC"/>
    <property type="match status" value="1"/>
</dbReference>
<accession>A0A8T0J163</accession>
<dbReference type="SUPFAM" id="SSF53474">
    <property type="entry name" value="alpha/beta-Hydrolases"/>
    <property type="match status" value="1"/>
</dbReference>
<dbReference type="Gene3D" id="3.40.50.1820">
    <property type="entry name" value="alpha/beta hydrolase"/>
    <property type="match status" value="1"/>
</dbReference>
<comment type="caution">
    <text evidence="2">The sequence shown here is derived from an EMBL/GenBank/DDBJ whole genome shotgun (WGS) entry which is preliminary data.</text>
</comment>
<keyword evidence="3" id="KW-1185">Reference proteome</keyword>
<dbReference type="PANTHER" id="PTHR33428:SF2">
    <property type="entry name" value="CHLOROPHYLLASE-2"/>
    <property type="match status" value="1"/>
</dbReference>
<dbReference type="Pfam" id="PF07224">
    <property type="entry name" value="Chlorophyllase"/>
    <property type="match status" value="1"/>
</dbReference>
<dbReference type="InterPro" id="IPR029058">
    <property type="entry name" value="AB_hydrolase_fold"/>
</dbReference>
<proteinExistence type="predicted"/>
<evidence type="ECO:0000256" key="1">
    <source>
        <dbReference type="SAM" id="SignalP"/>
    </source>
</evidence>
<dbReference type="EMBL" id="CM026422">
    <property type="protein sequence ID" value="KAG0588942.1"/>
    <property type="molecule type" value="Genomic_DNA"/>
</dbReference>
<dbReference type="GO" id="GO:0047746">
    <property type="term" value="F:chlorophyllase activity"/>
    <property type="evidence" value="ECO:0007669"/>
    <property type="project" value="TreeGrafter"/>
</dbReference>
<dbReference type="AlphaFoldDB" id="A0A8T0J163"/>
<evidence type="ECO:0000313" key="3">
    <source>
        <dbReference type="Proteomes" id="UP000822688"/>
    </source>
</evidence>
<dbReference type="InterPro" id="IPR017395">
    <property type="entry name" value="Chlorophyllase-like"/>
</dbReference>
<dbReference type="Proteomes" id="UP000822688">
    <property type="component" value="Chromosome 2"/>
</dbReference>
<feature type="signal peptide" evidence="1">
    <location>
        <begin position="1"/>
        <end position="31"/>
    </location>
</feature>